<organism evidence="2 3">
    <name type="scientific">Catonella massiliensis</name>
    <dbReference type="NCBI Taxonomy" id="2799636"/>
    <lineage>
        <taxon>Bacteria</taxon>
        <taxon>Bacillati</taxon>
        <taxon>Bacillota</taxon>
        <taxon>Clostridia</taxon>
        <taxon>Lachnospirales</taxon>
        <taxon>Lachnospiraceae</taxon>
        <taxon>Catonella</taxon>
    </lineage>
</organism>
<dbReference type="RefSeq" id="WP_208428248.1">
    <property type="nucleotide sequence ID" value="NZ_JAEPRJ010000001.1"/>
</dbReference>
<evidence type="ECO:0000256" key="1">
    <source>
        <dbReference type="SAM" id="SignalP"/>
    </source>
</evidence>
<dbReference type="Proteomes" id="UP000604730">
    <property type="component" value="Unassembled WGS sequence"/>
</dbReference>
<keyword evidence="1" id="KW-0732">Signal</keyword>
<accession>A0ABS1IXR0</accession>
<proteinExistence type="predicted"/>
<evidence type="ECO:0000313" key="2">
    <source>
        <dbReference type="EMBL" id="MBK5896690.1"/>
    </source>
</evidence>
<dbReference type="InterPro" id="IPR009229">
    <property type="entry name" value="AgrD"/>
</dbReference>
<comment type="caution">
    <text evidence="2">The sequence shown here is derived from an EMBL/GenBank/DDBJ whole genome shotgun (WGS) entry which is preliminary data.</text>
</comment>
<feature type="signal peptide" evidence="1">
    <location>
        <begin position="1"/>
        <end position="25"/>
    </location>
</feature>
<protein>
    <submittedName>
        <fullName evidence="2">Cyclic lactone autoinducer peptide</fullName>
    </submittedName>
</protein>
<gene>
    <name evidence="2" type="ORF">JJN12_02670</name>
</gene>
<name>A0ABS1IXR0_9FIRM</name>
<sequence length="48" mass="5647">MRNKMTKIMNKVVCMSALFFAFVSANTSCVFVFHQSKMPENVKKLRRF</sequence>
<dbReference type="NCBIfam" id="TIGR04223">
    <property type="entry name" value="quorum_AgrD"/>
    <property type="match status" value="1"/>
</dbReference>
<evidence type="ECO:0000313" key="3">
    <source>
        <dbReference type="Proteomes" id="UP000604730"/>
    </source>
</evidence>
<reference evidence="2 3" key="1">
    <citation type="submission" date="2021-01" db="EMBL/GenBank/DDBJ databases">
        <title>Isolation and description of Catonella massiliensis sp. nov., a novel Catonella species, isolated from a stable periodontitis subject.</title>
        <authorList>
            <person name="Antezack A."/>
            <person name="Boxberger M."/>
            <person name="La Scola B."/>
            <person name="Monnet-Corti V."/>
        </authorList>
    </citation>
    <scope>NUCLEOTIDE SEQUENCE [LARGE SCALE GENOMIC DNA]</scope>
    <source>
        <strain evidence="2 3">Marseille-Q4567</strain>
    </source>
</reference>
<keyword evidence="3" id="KW-1185">Reference proteome</keyword>
<dbReference type="EMBL" id="JAEPRJ010000001">
    <property type="protein sequence ID" value="MBK5896690.1"/>
    <property type="molecule type" value="Genomic_DNA"/>
</dbReference>
<feature type="chain" id="PRO_5045244399" evidence="1">
    <location>
        <begin position="26"/>
        <end position="48"/>
    </location>
</feature>